<evidence type="ECO:0000256" key="3">
    <source>
        <dbReference type="ARBA" id="ARBA00022786"/>
    </source>
</evidence>
<evidence type="ECO:0000313" key="7">
    <source>
        <dbReference type="EMBL" id="TKR86703.1"/>
    </source>
</evidence>
<evidence type="ECO:0000256" key="1">
    <source>
        <dbReference type="ARBA" id="ARBA00007657"/>
    </source>
</evidence>
<dbReference type="SUPFAM" id="SSF48371">
    <property type="entry name" value="ARM repeat"/>
    <property type="match status" value="1"/>
</dbReference>
<organism evidence="7 8">
    <name type="scientific">Steinernema carpocapsae</name>
    <name type="common">Entomopathogenic nematode</name>
    <dbReference type="NCBI Taxonomy" id="34508"/>
    <lineage>
        <taxon>Eukaryota</taxon>
        <taxon>Metazoa</taxon>
        <taxon>Ecdysozoa</taxon>
        <taxon>Nematoda</taxon>
        <taxon>Chromadorea</taxon>
        <taxon>Rhabditida</taxon>
        <taxon>Tylenchina</taxon>
        <taxon>Panagrolaimomorpha</taxon>
        <taxon>Strongyloidoidea</taxon>
        <taxon>Steinernematidae</taxon>
        <taxon>Steinernema</taxon>
    </lineage>
</organism>
<dbReference type="InterPro" id="IPR016024">
    <property type="entry name" value="ARM-type_fold"/>
</dbReference>
<dbReference type="InterPro" id="IPR021133">
    <property type="entry name" value="HEAT_type_2"/>
</dbReference>
<reference evidence="7 8" key="1">
    <citation type="journal article" date="2015" name="Genome Biol.">
        <title>Comparative genomics of Steinernema reveals deeply conserved gene regulatory networks.</title>
        <authorList>
            <person name="Dillman A.R."/>
            <person name="Macchietto M."/>
            <person name="Porter C.F."/>
            <person name="Rogers A."/>
            <person name="Williams B."/>
            <person name="Antoshechkin I."/>
            <person name="Lee M.M."/>
            <person name="Goodwin Z."/>
            <person name="Lu X."/>
            <person name="Lewis E.E."/>
            <person name="Goodrich-Blair H."/>
            <person name="Stock S.P."/>
            <person name="Adams B.J."/>
            <person name="Sternberg P.W."/>
            <person name="Mortazavi A."/>
        </authorList>
    </citation>
    <scope>NUCLEOTIDE SEQUENCE [LARGE SCALE GENOMIC DNA]</scope>
    <source>
        <strain evidence="7 8">ALL</strain>
    </source>
</reference>
<evidence type="ECO:0000313" key="8">
    <source>
        <dbReference type="Proteomes" id="UP000298663"/>
    </source>
</evidence>
<comment type="caution">
    <text evidence="7">The sequence shown here is derived from an EMBL/GenBank/DDBJ whole genome shotgun (WGS) entry which is preliminary data.</text>
</comment>
<accession>A0A4U5NU80</accession>
<sequence length="1328" mass="148853">MLSRDRISFFVHICVPFATIGILRCFISSCSLFQIATMAVNNMIYHIAMLLEKMTSPDKDYRFMATNDMITELQRDSLKLDDDTEKKIVQMILRLLDDKNGEVQNLAVKCLAPLVQKINSHQVELIIEVLCNKLMSPNQTAQSKERDVTSIAIKTVMAHIPVTVAHVSQPAVRKVTPTIITALSEEPGSAHVDPSVKLELLDVVGDLINRFGNTVSTEMNFQDLQQVLFKQVRSERLTLRKRAITALSSLNAICDQDISQVIMSELSEMIEDEVEDVALMRTSALLAASFASTAPGRFSEYLGQTLPLLIGICRKNDDEELKEACVSAFETFVYVFPNEIEEYLPGIVQVVKETIKFDPNYNDIDDDEEELMETDDNSDESDLDDYSDDEDMSWKVRRASAKCIQALLVTRRSDLVQSMADLGSVLIGRMKEREESVRLDVLQAYISLLKELKTAIPRVWQRDLKSAGIQIGNVVYPESSLTDEQVAVLNALNAQIPPLMKAVERQLKNRSLKTRQHCFILLSHLMKAFPGCLVEYFTFIIPATETSLNDKAMEGSLRMSLLEFVETLVTMHNTSAAASYARSIVPLITKSVDESFYKVTSAGLQVLHAILIALRPDVSQPSTLQDESALHALLAGMFNSVGVKFKANDIDQEVKEQAIECAGSMVALFGDKPAVNVEDFLNVFVDRLKNEMTRLAAVKALTLIVQSPLKVNLSHILPETLGLAADFLRKNIRALKLATLQLLCALVNRYAKGGLEGENLIRVTAEVPPLVNETDLQISQLALRFISDVIPAYPDQVSKTLDPLFQAFITLTRSALVQGRTLKSALKLLEVLVTSPLANKPTFEDMLNLLTKAVYEKPCVLSRQSFTSIAKCVAVICRFSNELQKTVQLTATFAQQLDIGGPENENIRLFSLLALGEIGRIYTEVYDEGVARIKPMEFIANVYDTHTDECRGCASLALGAVAAGNLSRFLPFLLQNITNQPKRQYLLLHALSEVIASENINERYTELFQPHIKEVWKVLMGYRGHQKEGSRNVIAKCLGKLVMIDPANLLFELEDCLGCQDAYVRSTAVTAIRFTLVDRDHPIDVYLKPVIVKFLRLINDPDIHVRRLALVAFNAAVHNKIKMIRPYLVSELLPMLYDCTMIKKELIREVEMGPFKHSVDDGLDIRKAAFECLYTMLEHGLDQIDVLAFIGRLEDGIGDHHDIKIISFMMATKLCILCPHQIAQRADRLAMGIKAQITSKSKQNAVKQEADKFEEAKKAGLRTLAALHRVSNDGERLQTVVDVVTFVRHNPELSKLFEVEKMLMVRDDKFRPLIPDPTAYNSMDYEFI</sequence>
<dbReference type="Gene3D" id="1.25.10.10">
    <property type="entry name" value="Leucine-rich Repeat Variant"/>
    <property type="match status" value="1"/>
</dbReference>
<evidence type="ECO:0000256" key="2">
    <source>
        <dbReference type="ARBA" id="ARBA00022737"/>
    </source>
</evidence>
<keyword evidence="2" id="KW-0677">Repeat</keyword>
<evidence type="ECO:0000259" key="6">
    <source>
        <dbReference type="Pfam" id="PF08623"/>
    </source>
</evidence>
<dbReference type="Pfam" id="PF08623">
    <property type="entry name" value="TIP120"/>
    <property type="match status" value="1"/>
</dbReference>
<evidence type="ECO:0000256" key="5">
    <source>
        <dbReference type="SAM" id="MobiDB-lite"/>
    </source>
</evidence>
<feature type="region of interest" description="Disordered" evidence="5">
    <location>
        <begin position="362"/>
        <end position="388"/>
    </location>
</feature>
<dbReference type="PROSITE" id="PS50077">
    <property type="entry name" value="HEAT_REPEAT"/>
    <property type="match status" value="1"/>
</dbReference>
<dbReference type="EMBL" id="AZBU02000003">
    <property type="protein sequence ID" value="TKR86703.1"/>
    <property type="molecule type" value="Genomic_DNA"/>
</dbReference>
<dbReference type="PANTHER" id="PTHR12696">
    <property type="entry name" value="TIP120"/>
    <property type="match status" value="1"/>
</dbReference>
<dbReference type="GO" id="GO:0010265">
    <property type="term" value="P:SCF complex assembly"/>
    <property type="evidence" value="ECO:0007669"/>
    <property type="project" value="InterPro"/>
</dbReference>
<reference evidence="7 8" key="2">
    <citation type="journal article" date="2019" name="G3 (Bethesda)">
        <title>Hybrid Assembly of the Genome of the Entomopathogenic Nematode Steinernema carpocapsae Identifies the X-Chromosome.</title>
        <authorList>
            <person name="Serra L."/>
            <person name="Macchietto M."/>
            <person name="Macias-Munoz A."/>
            <person name="McGill C.J."/>
            <person name="Rodriguez I.M."/>
            <person name="Rodriguez B."/>
            <person name="Murad R."/>
            <person name="Mortazavi A."/>
        </authorList>
    </citation>
    <scope>NUCLEOTIDE SEQUENCE [LARGE SCALE GENOMIC DNA]</scope>
    <source>
        <strain evidence="7 8">ALL</strain>
    </source>
</reference>
<evidence type="ECO:0000256" key="4">
    <source>
        <dbReference type="PROSITE-ProRule" id="PRU00103"/>
    </source>
</evidence>
<name>A0A4U5NU80_STECR</name>
<dbReference type="Proteomes" id="UP000298663">
    <property type="component" value="Unassembled WGS sequence"/>
</dbReference>
<dbReference type="InterPro" id="IPR011989">
    <property type="entry name" value="ARM-like"/>
</dbReference>
<keyword evidence="8" id="KW-1185">Reference proteome</keyword>
<dbReference type="InterPro" id="IPR013932">
    <property type="entry name" value="TATA-bd_TIP120"/>
</dbReference>
<dbReference type="InterPro" id="IPR039852">
    <property type="entry name" value="CAND1/CAND2"/>
</dbReference>
<keyword evidence="3" id="KW-0833">Ubl conjugation pathway</keyword>
<feature type="repeat" description="HEAT" evidence="4">
    <location>
        <begin position="88"/>
        <end position="124"/>
    </location>
</feature>
<protein>
    <recommendedName>
        <fullName evidence="6">TATA-binding protein interacting (TIP20) domain-containing protein</fullName>
    </recommendedName>
</protein>
<proteinExistence type="inferred from homology"/>
<comment type="similarity">
    <text evidence="1">Belongs to the CAND family.</text>
</comment>
<feature type="compositionally biased region" description="Acidic residues" evidence="5">
    <location>
        <begin position="363"/>
        <end position="388"/>
    </location>
</feature>
<gene>
    <name evidence="7" type="ORF">L596_011237</name>
</gene>
<feature type="domain" description="TATA-binding protein interacting (TIP20)" evidence="6">
    <location>
        <begin position="1128"/>
        <end position="1279"/>
    </location>
</feature>
<dbReference type="STRING" id="34508.A0A4U5NU80"/>
<dbReference type="Pfam" id="PF25782">
    <property type="entry name" value="TPR_CAND1"/>
    <property type="match status" value="1"/>
</dbReference>
<dbReference type="OrthoDB" id="6260732at2759"/>